<dbReference type="RefSeq" id="WP_036872476.1">
    <property type="nucleotide sequence ID" value="NZ_JRNN01000061.1"/>
</dbReference>
<dbReference type="PANTHER" id="PTHR40074:SF2">
    <property type="entry name" value="O-ACETYLTRANSFERASE WECH"/>
    <property type="match status" value="1"/>
</dbReference>
<comment type="caution">
    <text evidence="9">The sequence shown here is derived from an EMBL/GenBank/DDBJ whole genome shotgun (WGS) entry which is preliminary data.</text>
</comment>
<dbReference type="EMBL" id="JRNN01000061">
    <property type="protein sequence ID" value="KGF34998.1"/>
    <property type="molecule type" value="Genomic_DNA"/>
</dbReference>
<keyword evidence="6 7" id="KW-0472">Membrane</keyword>
<feature type="transmembrane region" description="Helical" evidence="7">
    <location>
        <begin position="253"/>
        <end position="272"/>
    </location>
</feature>
<keyword evidence="3" id="KW-1003">Cell membrane</keyword>
<feature type="transmembrane region" description="Helical" evidence="7">
    <location>
        <begin position="317"/>
        <end position="336"/>
    </location>
</feature>
<feature type="transmembrane region" description="Helical" evidence="7">
    <location>
        <begin position="12"/>
        <end position="32"/>
    </location>
</feature>
<feature type="transmembrane region" description="Helical" evidence="7">
    <location>
        <begin position="52"/>
        <end position="72"/>
    </location>
</feature>
<sequence length="353" mass="40028">MKINNRNVALDLVRVIACLLVMVQHSSEFYYIGDQGALVLDSSVYSIGWLNSLSRTCVPLFVMLSGYFLLPMKGGTGAFFKKRFSRIIGPFLFWCVAFAFYFIFYRGDTMADFLTNVAHIPVNFGTEVGHLWYIYMLIGLYLLIPVLSPWVAQCSKKELQTYLGLWLLSTCLPYIHLVWPEVLGECYWNISPTLYYFTGFVGYLLLGSYAKKYGPASIPAAVTMLFLGYLVSVLVFCSRIATVDTAEAVELSWQFCVINVVMMVWGLFSLLVRINHVPAVLAKVIVDISIGSYAMYLGHIMLLNFYHQIFGGRTGNVLFEIPVIAICTFITVYFVVRLLRKLPKAKYWLGTND</sequence>
<feature type="transmembrane region" description="Helical" evidence="7">
    <location>
        <begin position="218"/>
        <end position="241"/>
    </location>
</feature>
<keyword evidence="4 7" id="KW-0812">Transmembrane</keyword>
<evidence type="ECO:0000256" key="2">
    <source>
        <dbReference type="ARBA" id="ARBA00007400"/>
    </source>
</evidence>
<evidence type="ECO:0000256" key="1">
    <source>
        <dbReference type="ARBA" id="ARBA00004651"/>
    </source>
</evidence>
<name>A0A095ZJX1_9BACT</name>
<evidence type="ECO:0000259" key="8">
    <source>
        <dbReference type="Pfam" id="PF01757"/>
    </source>
</evidence>
<dbReference type="PANTHER" id="PTHR40074">
    <property type="entry name" value="O-ACETYLTRANSFERASE WECH"/>
    <property type="match status" value="1"/>
</dbReference>
<dbReference type="Pfam" id="PF01757">
    <property type="entry name" value="Acyl_transf_3"/>
    <property type="match status" value="1"/>
</dbReference>
<dbReference type="GO" id="GO:0005886">
    <property type="term" value="C:plasma membrane"/>
    <property type="evidence" value="ECO:0007669"/>
    <property type="project" value="UniProtKB-SubCell"/>
</dbReference>
<gene>
    <name evidence="9" type="ORF">HMPREF2137_05645</name>
</gene>
<proteinExistence type="inferred from homology"/>
<protein>
    <submittedName>
        <fullName evidence="9">Membrane protein</fullName>
    </submittedName>
</protein>
<dbReference type="OrthoDB" id="9810469at2"/>
<evidence type="ECO:0000256" key="3">
    <source>
        <dbReference type="ARBA" id="ARBA00022475"/>
    </source>
</evidence>
<feature type="transmembrane region" description="Helical" evidence="7">
    <location>
        <begin position="187"/>
        <end position="206"/>
    </location>
</feature>
<comment type="subcellular location">
    <subcellularLocation>
        <location evidence="1">Cell membrane</location>
        <topology evidence="1">Multi-pass membrane protein</topology>
    </subcellularLocation>
</comment>
<dbReference type="GO" id="GO:0009246">
    <property type="term" value="P:enterobacterial common antigen biosynthetic process"/>
    <property type="evidence" value="ECO:0007669"/>
    <property type="project" value="TreeGrafter"/>
</dbReference>
<dbReference type="Proteomes" id="UP000029556">
    <property type="component" value="Unassembled WGS sequence"/>
</dbReference>
<evidence type="ECO:0000256" key="4">
    <source>
        <dbReference type="ARBA" id="ARBA00022692"/>
    </source>
</evidence>
<evidence type="ECO:0000256" key="6">
    <source>
        <dbReference type="ARBA" id="ARBA00023136"/>
    </source>
</evidence>
<reference evidence="9 10" key="1">
    <citation type="submission" date="2014-07" db="EMBL/GenBank/DDBJ databases">
        <authorList>
            <person name="McCorrison J."/>
            <person name="Sanka R."/>
            <person name="Torralba M."/>
            <person name="Gillis M."/>
            <person name="Haft D.H."/>
            <person name="Methe B."/>
            <person name="Sutton G."/>
            <person name="Nelson K.E."/>
        </authorList>
    </citation>
    <scope>NUCLEOTIDE SEQUENCE [LARGE SCALE GENOMIC DNA]</scope>
    <source>
        <strain evidence="9 10">DNF00853</strain>
    </source>
</reference>
<keyword evidence="5 7" id="KW-1133">Transmembrane helix</keyword>
<evidence type="ECO:0000256" key="7">
    <source>
        <dbReference type="SAM" id="Phobius"/>
    </source>
</evidence>
<feature type="transmembrane region" description="Helical" evidence="7">
    <location>
        <begin position="84"/>
        <end position="104"/>
    </location>
</feature>
<accession>A0A095ZJX1</accession>
<feature type="transmembrane region" description="Helical" evidence="7">
    <location>
        <begin position="132"/>
        <end position="152"/>
    </location>
</feature>
<evidence type="ECO:0000313" key="10">
    <source>
        <dbReference type="Proteomes" id="UP000029556"/>
    </source>
</evidence>
<evidence type="ECO:0000256" key="5">
    <source>
        <dbReference type="ARBA" id="ARBA00022989"/>
    </source>
</evidence>
<comment type="similarity">
    <text evidence="2">Belongs to the acyltransferase 3 family.</text>
</comment>
<feature type="transmembrane region" description="Helical" evidence="7">
    <location>
        <begin position="159"/>
        <end position="175"/>
    </location>
</feature>
<feature type="transmembrane region" description="Helical" evidence="7">
    <location>
        <begin position="284"/>
        <end position="305"/>
    </location>
</feature>
<evidence type="ECO:0000313" key="9">
    <source>
        <dbReference type="EMBL" id="KGF34998.1"/>
    </source>
</evidence>
<dbReference type="AlphaFoldDB" id="A0A095ZJX1"/>
<dbReference type="GO" id="GO:0016413">
    <property type="term" value="F:O-acetyltransferase activity"/>
    <property type="evidence" value="ECO:0007669"/>
    <property type="project" value="TreeGrafter"/>
</dbReference>
<organism evidence="9 10">
    <name type="scientific">Hoylesella buccalis DNF00853</name>
    <dbReference type="NCBI Taxonomy" id="1401074"/>
    <lineage>
        <taxon>Bacteria</taxon>
        <taxon>Pseudomonadati</taxon>
        <taxon>Bacteroidota</taxon>
        <taxon>Bacteroidia</taxon>
        <taxon>Bacteroidales</taxon>
        <taxon>Prevotellaceae</taxon>
        <taxon>Hoylesella</taxon>
    </lineage>
</organism>
<dbReference type="InterPro" id="IPR002656">
    <property type="entry name" value="Acyl_transf_3_dom"/>
</dbReference>
<feature type="domain" description="Acyltransferase 3" evidence="8">
    <location>
        <begin position="8"/>
        <end position="334"/>
    </location>
</feature>